<dbReference type="InterPro" id="IPR027417">
    <property type="entry name" value="P-loop_NTPase"/>
</dbReference>
<dbReference type="AlphaFoldDB" id="A0AAE0T577"/>
<keyword evidence="1" id="KW-0540">Nuclease</keyword>
<keyword evidence="9" id="KW-0234">DNA repair</keyword>
<sequence length="596" mass="67993">MNPDRFRLIRSSSQEMLLDQLAGHLRRHNQGKLFTQTVFIVRNNGIKHMLMHRLADREGFFGNALFCYPEDMATLLSTAQNIRNTDIRRLFEFELLQIFSDLDFYRYFTDNLTAKAPGEISRYRLCQKIAHTMLSALDYQPDAFLKGYLPHPKANRLWKKILARKKFMFAHEHYQNIRNQDATLLPVPSEIYVFGVPFLTGFEYLMLSLISEYSDIYYFQQTPSPVYRAERSNQKLPADSVNPVLDYFGRAQQVFERRLLNDNAYNLCEDFFPEASKSSSVLNDIRESMAQATDAPLDTIRSGDRSVRIHSCPNALREAETVYNEIVCFLSQHPDARPSDILITALNIRDYQPALDQVFYDNPIKIPYYITDSDEFISGDVYLLLDLLFSAQKDGIHTELLQQILDFACVRQKLGITADNVAKIHQILANIPVYKLIPGKGSEISSAFTAGGYLYESEGRLPQLYDRLLVRLCIRKPASKPGMDYEALGRLMRLTDILSEILETDKESDSALFTARTLGGWADYLQQLADILFICPPDNASQMFHAVIAYIRKTAAGLSADVPVNYQVFREFLTASAGSINLTKDFPETASAVPHC</sequence>
<dbReference type="InterPro" id="IPR013986">
    <property type="entry name" value="DExx_box_DNA_helicase_dom_sf"/>
</dbReference>
<keyword evidence="8" id="KW-0238">DNA-binding</keyword>
<reference evidence="10" key="3">
    <citation type="submission" date="2023-05" db="EMBL/GenBank/DDBJ databases">
        <authorList>
            <person name="Smith C.H."/>
        </authorList>
    </citation>
    <scope>NUCLEOTIDE SEQUENCE</scope>
    <source>
        <strain evidence="10">CHS0354</strain>
        <tissue evidence="10">Mantle</tissue>
    </source>
</reference>
<evidence type="ECO:0000256" key="5">
    <source>
        <dbReference type="ARBA" id="ARBA00022806"/>
    </source>
</evidence>
<dbReference type="SUPFAM" id="SSF52540">
    <property type="entry name" value="P-loop containing nucleoside triphosphate hydrolases"/>
    <property type="match status" value="2"/>
</dbReference>
<accession>A0AAE0T577</accession>
<dbReference type="Proteomes" id="UP001195483">
    <property type="component" value="Unassembled WGS sequence"/>
</dbReference>
<dbReference type="Gene3D" id="3.40.50.10930">
    <property type="match status" value="1"/>
</dbReference>
<evidence type="ECO:0000256" key="6">
    <source>
        <dbReference type="ARBA" id="ARBA00022839"/>
    </source>
</evidence>
<evidence type="ECO:0000256" key="7">
    <source>
        <dbReference type="ARBA" id="ARBA00022840"/>
    </source>
</evidence>
<evidence type="ECO:0000256" key="9">
    <source>
        <dbReference type="ARBA" id="ARBA00023204"/>
    </source>
</evidence>
<gene>
    <name evidence="10" type="ORF">CHS0354_026779</name>
</gene>
<dbReference type="GO" id="GO:0006310">
    <property type="term" value="P:DNA recombination"/>
    <property type="evidence" value="ECO:0007669"/>
    <property type="project" value="TreeGrafter"/>
</dbReference>
<dbReference type="Gene3D" id="1.10.10.160">
    <property type="match status" value="1"/>
</dbReference>
<keyword evidence="2" id="KW-0547">Nucleotide-binding</keyword>
<comment type="caution">
    <text evidence="10">The sequence shown here is derived from an EMBL/GenBank/DDBJ whole genome shotgun (WGS) entry which is preliminary data.</text>
</comment>
<dbReference type="Gene3D" id="3.40.50.300">
    <property type="entry name" value="P-loop containing nucleotide triphosphate hydrolases"/>
    <property type="match status" value="1"/>
</dbReference>
<organism evidence="10 11">
    <name type="scientific">Potamilus streckersoni</name>
    <dbReference type="NCBI Taxonomy" id="2493646"/>
    <lineage>
        <taxon>Eukaryota</taxon>
        <taxon>Metazoa</taxon>
        <taxon>Spiralia</taxon>
        <taxon>Lophotrochozoa</taxon>
        <taxon>Mollusca</taxon>
        <taxon>Bivalvia</taxon>
        <taxon>Autobranchia</taxon>
        <taxon>Heteroconchia</taxon>
        <taxon>Palaeoheterodonta</taxon>
        <taxon>Unionida</taxon>
        <taxon>Unionoidea</taxon>
        <taxon>Unionidae</taxon>
        <taxon>Ambleminae</taxon>
        <taxon>Lampsilini</taxon>
        <taxon>Potamilus</taxon>
    </lineage>
</organism>
<dbReference type="GO" id="GO:0003677">
    <property type="term" value="F:DNA binding"/>
    <property type="evidence" value="ECO:0007669"/>
    <property type="project" value="UniProtKB-KW"/>
</dbReference>
<dbReference type="GO" id="GO:0006281">
    <property type="term" value="P:DNA repair"/>
    <property type="evidence" value="ECO:0007669"/>
    <property type="project" value="UniProtKB-KW"/>
</dbReference>
<evidence type="ECO:0000256" key="8">
    <source>
        <dbReference type="ARBA" id="ARBA00023125"/>
    </source>
</evidence>
<evidence type="ECO:0000256" key="2">
    <source>
        <dbReference type="ARBA" id="ARBA00022741"/>
    </source>
</evidence>
<keyword evidence="3" id="KW-0227">DNA damage</keyword>
<proteinExistence type="predicted"/>
<keyword evidence="6" id="KW-0269">Exonuclease</keyword>
<dbReference type="GO" id="GO:0004386">
    <property type="term" value="F:helicase activity"/>
    <property type="evidence" value="ECO:0007669"/>
    <property type="project" value="UniProtKB-KW"/>
</dbReference>
<dbReference type="Pfam" id="PF04257">
    <property type="entry name" value="Exonuc_V_gamma"/>
    <property type="match status" value="1"/>
</dbReference>
<dbReference type="EMBL" id="JAEAOA010001598">
    <property type="protein sequence ID" value="KAK3603984.1"/>
    <property type="molecule type" value="Genomic_DNA"/>
</dbReference>
<reference evidence="10" key="2">
    <citation type="journal article" date="2021" name="Genome Biol. Evol.">
        <title>Developing a high-quality reference genome for a parasitic bivalve with doubly uniparental inheritance (Bivalvia: Unionida).</title>
        <authorList>
            <person name="Smith C.H."/>
        </authorList>
    </citation>
    <scope>NUCLEOTIDE SEQUENCE</scope>
    <source>
        <strain evidence="10">CHS0354</strain>
        <tissue evidence="10">Mantle</tissue>
    </source>
</reference>
<dbReference type="GO" id="GO:0004527">
    <property type="term" value="F:exonuclease activity"/>
    <property type="evidence" value="ECO:0007669"/>
    <property type="project" value="UniProtKB-KW"/>
</dbReference>
<protein>
    <submittedName>
        <fullName evidence="10">Uncharacterized protein</fullName>
    </submittedName>
</protein>
<evidence type="ECO:0000313" key="10">
    <source>
        <dbReference type="EMBL" id="KAK3603984.1"/>
    </source>
</evidence>
<dbReference type="Gene3D" id="1.10.486.10">
    <property type="entry name" value="PCRA, domain 4"/>
    <property type="match status" value="1"/>
</dbReference>
<keyword evidence="11" id="KW-1185">Reference proteome</keyword>
<evidence type="ECO:0000256" key="1">
    <source>
        <dbReference type="ARBA" id="ARBA00022722"/>
    </source>
</evidence>
<evidence type="ECO:0000256" key="4">
    <source>
        <dbReference type="ARBA" id="ARBA00022801"/>
    </source>
</evidence>
<dbReference type="PANTHER" id="PTHR30591">
    <property type="entry name" value="RECBCD ENZYME SUBUNIT RECC"/>
    <property type="match status" value="1"/>
</dbReference>
<evidence type="ECO:0000313" key="11">
    <source>
        <dbReference type="Proteomes" id="UP001195483"/>
    </source>
</evidence>
<keyword evidence="7" id="KW-0067">ATP-binding</keyword>
<reference evidence="10" key="1">
    <citation type="journal article" date="2021" name="Genome Biol. Evol.">
        <title>A High-Quality Reference Genome for a Parasitic Bivalve with Doubly Uniparental Inheritance (Bivalvia: Unionida).</title>
        <authorList>
            <person name="Smith C.H."/>
        </authorList>
    </citation>
    <scope>NUCLEOTIDE SEQUENCE</scope>
    <source>
        <strain evidence="10">CHS0354</strain>
    </source>
</reference>
<dbReference type="PANTHER" id="PTHR30591:SF1">
    <property type="entry name" value="RECBCD ENZYME SUBUNIT RECC"/>
    <property type="match status" value="1"/>
</dbReference>
<dbReference type="GO" id="GO:0005524">
    <property type="term" value="F:ATP binding"/>
    <property type="evidence" value="ECO:0007669"/>
    <property type="project" value="UniProtKB-KW"/>
</dbReference>
<evidence type="ECO:0000256" key="3">
    <source>
        <dbReference type="ARBA" id="ARBA00022763"/>
    </source>
</evidence>
<keyword evidence="4" id="KW-0378">Hydrolase</keyword>
<name>A0AAE0T577_9BIVA</name>
<keyword evidence="5" id="KW-0347">Helicase</keyword>